<evidence type="ECO:0000256" key="1">
    <source>
        <dbReference type="SAM" id="MobiDB-lite"/>
    </source>
</evidence>
<feature type="chain" id="PRO_5039929535" description="DUF2946 domain-containing protein" evidence="2">
    <location>
        <begin position="20"/>
        <end position="105"/>
    </location>
</feature>
<evidence type="ECO:0008006" key="5">
    <source>
        <dbReference type="Google" id="ProtNLM"/>
    </source>
</evidence>
<feature type="compositionally biased region" description="Basic and acidic residues" evidence="1">
    <location>
        <begin position="33"/>
        <end position="42"/>
    </location>
</feature>
<evidence type="ECO:0000313" key="3">
    <source>
        <dbReference type="EMBL" id="MCP1336277.1"/>
    </source>
</evidence>
<organism evidence="3 4">
    <name type="scientific">Futiania mangrovi</name>
    <dbReference type="NCBI Taxonomy" id="2959716"/>
    <lineage>
        <taxon>Bacteria</taxon>
        <taxon>Pseudomonadati</taxon>
        <taxon>Pseudomonadota</taxon>
        <taxon>Alphaproteobacteria</taxon>
        <taxon>Futianiales</taxon>
        <taxon>Futianiaceae</taxon>
        <taxon>Futiania</taxon>
    </lineage>
</organism>
<evidence type="ECO:0000256" key="2">
    <source>
        <dbReference type="SAM" id="SignalP"/>
    </source>
</evidence>
<evidence type="ECO:0000313" key="4">
    <source>
        <dbReference type="Proteomes" id="UP001055804"/>
    </source>
</evidence>
<feature type="region of interest" description="Disordered" evidence="1">
    <location>
        <begin position="22"/>
        <end position="51"/>
    </location>
</feature>
<reference evidence="3" key="1">
    <citation type="submission" date="2022-06" db="EMBL/GenBank/DDBJ databases">
        <title>Isolation and Genomics of Futiania mangrovii gen. nov., sp. nov., a Rare and Metabolically-versatile member in the Class Alphaproteobacteria.</title>
        <authorList>
            <person name="Liu L."/>
            <person name="Huang W.-C."/>
            <person name="Pan J."/>
            <person name="Li J."/>
            <person name="Huang Y."/>
            <person name="Du H."/>
            <person name="Liu Y."/>
            <person name="Li M."/>
        </authorList>
    </citation>
    <scope>NUCLEOTIDE SEQUENCE</scope>
    <source>
        <strain evidence="3">FT118</strain>
    </source>
</reference>
<dbReference type="AlphaFoldDB" id="A0A9J6PAW3"/>
<feature type="signal peptide" evidence="2">
    <location>
        <begin position="1"/>
        <end position="19"/>
    </location>
</feature>
<dbReference type="EMBL" id="JAMZFT010000002">
    <property type="protein sequence ID" value="MCP1336277.1"/>
    <property type="molecule type" value="Genomic_DNA"/>
</dbReference>
<keyword evidence="2" id="KW-0732">Signal</keyword>
<dbReference type="Proteomes" id="UP001055804">
    <property type="component" value="Unassembled WGS sequence"/>
</dbReference>
<feature type="region of interest" description="Disordered" evidence="1">
    <location>
        <begin position="86"/>
        <end position="105"/>
    </location>
</feature>
<gene>
    <name evidence="3" type="ORF">NJQ99_07660</name>
</gene>
<keyword evidence="4" id="KW-1185">Reference proteome</keyword>
<protein>
    <recommendedName>
        <fullName evidence="5">DUF2946 domain-containing protein</fullName>
    </recommendedName>
</protein>
<sequence>MTALFVLAAVLALPGGMGSAPGTGEAHAAVSGHVHEHGDAGHGHQLPGDPAGSCAMTMGHCITGIRDVAPVSIGRSSPRILVLRPAESVPAAGLPHETDTPPPRL</sequence>
<comment type="caution">
    <text evidence="3">The sequence shown here is derived from an EMBL/GenBank/DDBJ whole genome shotgun (WGS) entry which is preliminary data.</text>
</comment>
<proteinExistence type="predicted"/>
<dbReference type="RefSeq" id="WP_269332243.1">
    <property type="nucleotide sequence ID" value="NZ_JAMZFT010000002.1"/>
</dbReference>
<name>A0A9J6PAW3_9PROT</name>
<accession>A0A9J6PAW3</accession>